<dbReference type="GO" id="GO:0004805">
    <property type="term" value="F:trehalose-phosphatase activity"/>
    <property type="evidence" value="ECO:0007669"/>
    <property type="project" value="TreeGrafter"/>
</dbReference>
<dbReference type="GO" id="GO:0005992">
    <property type="term" value="P:trehalose biosynthetic process"/>
    <property type="evidence" value="ECO:0007669"/>
    <property type="project" value="InterPro"/>
</dbReference>
<sequence>MGQLKSVLSLPETEKKVLELIKQFSDHGRTMLLGVDDMDIFKGISLKLLAFEQLLLHHPHCREKVVLVQIANPARGREGCQGSAG</sequence>
<evidence type="ECO:0008006" key="5">
    <source>
        <dbReference type="Google" id="ProtNLM"/>
    </source>
</evidence>
<dbReference type="AlphaFoldDB" id="A0A835PCA3"/>
<evidence type="ECO:0000313" key="3">
    <source>
        <dbReference type="Proteomes" id="UP000636800"/>
    </source>
</evidence>
<proteinExistence type="predicted"/>
<protein>
    <recommendedName>
        <fullName evidence="5">Trehalose-6-phosphate synthase</fullName>
    </recommendedName>
</protein>
<gene>
    <name evidence="2" type="ORF">HPP92_026767</name>
    <name evidence="1" type="ORF">HPP92_026945</name>
</gene>
<dbReference type="GO" id="GO:0005829">
    <property type="term" value="C:cytosol"/>
    <property type="evidence" value="ECO:0007669"/>
    <property type="project" value="TreeGrafter"/>
</dbReference>
<dbReference type="Proteomes" id="UP000636800">
    <property type="component" value="Unassembled WGS sequence"/>
</dbReference>
<dbReference type="EMBL" id="JADCNM010000125">
    <property type="protein sequence ID" value="KAG0450409.1"/>
    <property type="molecule type" value="Genomic_DNA"/>
</dbReference>
<dbReference type="OrthoDB" id="1926566at2759"/>
<evidence type="ECO:0000313" key="4">
    <source>
        <dbReference type="Proteomes" id="UP000639772"/>
    </source>
</evidence>
<dbReference type="EMBL" id="JADCNL010000123">
    <property type="protein sequence ID" value="KAG0450331.1"/>
    <property type="molecule type" value="Genomic_DNA"/>
</dbReference>
<dbReference type="SUPFAM" id="SSF53756">
    <property type="entry name" value="UDP-Glycosyltransferase/glycogen phosphorylase"/>
    <property type="match status" value="1"/>
</dbReference>
<organism evidence="2 4">
    <name type="scientific">Vanilla planifolia</name>
    <name type="common">Vanilla</name>
    <dbReference type="NCBI Taxonomy" id="51239"/>
    <lineage>
        <taxon>Eukaryota</taxon>
        <taxon>Viridiplantae</taxon>
        <taxon>Streptophyta</taxon>
        <taxon>Embryophyta</taxon>
        <taxon>Tracheophyta</taxon>
        <taxon>Spermatophyta</taxon>
        <taxon>Magnoliopsida</taxon>
        <taxon>Liliopsida</taxon>
        <taxon>Asparagales</taxon>
        <taxon>Orchidaceae</taxon>
        <taxon>Vanilloideae</taxon>
        <taxon>Vanilleae</taxon>
        <taxon>Vanilla</taxon>
    </lineage>
</organism>
<dbReference type="PANTHER" id="PTHR10788">
    <property type="entry name" value="TREHALOSE-6-PHOSPHATE SYNTHASE"/>
    <property type="match status" value="1"/>
</dbReference>
<evidence type="ECO:0000313" key="1">
    <source>
        <dbReference type="EMBL" id="KAG0450331.1"/>
    </source>
</evidence>
<dbReference type="Proteomes" id="UP000639772">
    <property type="component" value="Unassembled WGS sequence"/>
</dbReference>
<keyword evidence="3" id="KW-1185">Reference proteome</keyword>
<evidence type="ECO:0000313" key="2">
    <source>
        <dbReference type="EMBL" id="KAG0450409.1"/>
    </source>
</evidence>
<comment type="caution">
    <text evidence="2">The sequence shown here is derived from an EMBL/GenBank/DDBJ whole genome shotgun (WGS) entry which is preliminary data.</text>
</comment>
<accession>A0A835PCA3</accession>
<dbReference type="PANTHER" id="PTHR10788:SF48">
    <property type="entry name" value="ALPHA,ALPHA-TREHALOSE-PHOSPHATE SYNTHASE [UDP-FORMING] 6"/>
    <property type="match status" value="1"/>
</dbReference>
<dbReference type="InterPro" id="IPR001830">
    <property type="entry name" value="Glyco_trans_20"/>
</dbReference>
<reference evidence="3 4" key="1">
    <citation type="journal article" date="2020" name="Nat. Food">
        <title>A phased Vanilla planifolia genome enables genetic improvement of flavour and production.</title>
        <authorList>
            <person name="Hasing T."/>
            <person name="Tang H."/>
            <person name="Brym M."/>
            <person name="Khazi F."/>
            <person name="Huang T."/>
            <person name="Chambers A.H."/>
        </authorList>
    </citation>
    <scope>NUCLEOTIDE SEQUENCE [LARGE SCALE GENOMIC DNA]</scope>
    <source>
        <tissue evidence="2">Leaf</tissue>
    </source>
</reference>
<dbReference type="Pfam" id="PF00982">
    <property type="entry name" value="Glyco_transf_20"/>
    <property type="match status" value="1"/>
</dbReference>
<name>A0A835PCA3_VANPL</name>
<dbReference type="Gene3D" id="3.40.50.2000">
    <property type="entry name" value="Glycogen Phosphorylase B"/>
    <property type="match status" value="1"/>
</dbReference>